<evidence type="ECO:0000313" key="2">
    <source>
        <dbReference type="Proteomes" id="UP000824120"/>
    </source>
</evidence>
<dbReference type="PANTHER" id="PTHR46238">
    <property type="entry name" value="REVERSE TRANSCRIPTASE DOMAIN-CONTAINING PROTEIN"/>
    <property type="match status" value="1"/>
</dbReference>
<dbReference type="Proteomes" id="UP000824120">
    <property type="component" value="Chromosome 5"/>
</dbReference>
<sequence>MTHEADVEVKINAQVIPKRGNFKYLESIIQGDGEIKDDDTYRIGARSKKQRLAPGVLCDKNVSIRLKDKFYKVVVRPTLLYAAKCWQSITPMFER</sequence>
<dbReference type="AlphaFoldDB" id="A0A9J5Z3Q6"/>
<reference evidence="1 2" key="1">
    <citation type="submission" date="2020-09" db="EMBL/GenBank/DDBJ databases">
        <title>De no assembly of potato wild relative species, Solanum commersonii.</title>
        <authorList>
            <person name="Cho K."/>
        </authorList>
    </citation>
    <scope>NUCLEOTIDE SEQUENCE [LARGE SCALE GENOMIC DNA]</scope>
    <source>
        <strain evidence="1">LZ3.2</strain>
        <tissue evidence="1">Leaf</tissue>
    </source>
</reference>
<evidence type="ECO:0000313" key="1">
    <source>
        <dbReference type="EMBL" id="KAG5606511.1"/>
    </source>
</evidence>
<dbReference type="OrthoDB" id="1305822at2759"/>
<accession>A0A9J5Z3Q6</accession>
<organism evidence="1 2">
    <name type="scientific">Solanum commersonii</name>
    <name type="common">Commerson's wild potato</name>
    <name type="synonym">Commerson's nightshade</name>
    <dbReference type="NCBI Taxonomy" id="4109"/>
    <lineage>
        <taxon>Eukaryota</taxon>
        <taxon>Viridiplantae</taxon>
        <taxon>Streptophyta</taxon>
        <taxon>Embryophyta</taxon>
        <taxon>Tracheophyta</taxon>
        <taxon>Spermatophyta</taxon>
        <taxon>Magnoliopsida</taxon>
        <taxon>eudicotyledons</taxon>
        <taxon>Gunneridae</taxon>
        <taxon>Pentapetalae</taxon>
        <taxon>asterids</taxon>
        <taxon>lamiids</taxon>
        <taxon>Solanales</taxon>
        <taxon>Solanaceae</taxon>
        <taxon>Solanoideae</taxon>
        <taxon>Solaneae</taxon>
        <taxon>Solanum</taxon>
    </lineage>
</organism>
<comment type="caution">
    <text evidence="1">The sequence shown here is derived from an EMBL/GenBank/DDBJ whole genome shotgun (WGS) entry which is preliminary data.</text>
</comment>
<name>A0A9J5Z3Q6_SOLCO</name>
<dbReference type="EMBL" id="JACXVP010000005">
    <property type="protein sequence ID" value="KAG5606511.1"/>
    <property type="molecule type" value="Genomic_DNA"/>
</dbReference>
<gene>
    <name evidence="1" type="ORF">H5410_028003</name>
</gene>
<keyword evidence="2" id="KW-1185">Reference proteome</keyword>
<proteinExistence type="predicted"/>
<dbReference type="PANTHER" id="PTHR46238:SF8">
    <property type="entry name" value="ENDONUCLEASE_EXONUCLEASE_PHOSPHATASE DOMAIN-CONTAINING PROTEIN"/>
    <property type="match status" value="1"/>
</dbReference>
<protein>
    <submittedName>
        <fullName evidence="1">Uncharacterized protein</fullName>
    </submittedName>
</protein>